<evidence type="ECO:0000313" key="1">
    <source>
        <dbReference type="EMBL" id="AON98511.1"/>
    </source>
</evidence>
<evidence type="ECO:0000313" key="5">
    <source>
        <dbReference type="EMBL" id="AOO09645.1"/>
    </source>
</evidence>
<reference evidence="6 7" key="1">
    <citation type="journal article" date="2016" name="Environ. Microbiol.">
        <title>Genomic diversification of marine cyanophages into stable ecotypes.</title>
        <authorList>
            <person name="Marston M.F."/>
            <person name="Martiny J.B."/>
        </authorList>
    </citation>
    <scope>NUCLEOTIDE SEQUENCE [LARGE SCALE GENOMIC DNA]</scope>
    <source>
        <strain evidence="1">LIS_02_1013</strain>
        <strain evidence="2">LIS_09_1010</strain>
        <strain evidence="3">RW_26_0905</strain>
        <strain evidence="4">Sn_25_0709</strain>
        <strain evidence="5">W2_14_0910</strain>
    </source>
</reference>
<dbReference type="Proteomes" id="UP000220212">
    <property type="component" value="Segment"/>
</dbReference>
<dbReference type="Proteomes" id="UP000220101">
    <property type="component" value="Segment"/>
</dbReference>
<dbReference type="EMBL" id="KX349230">
    <property type="protein sequence ID" value="AON98511.1"/>
    <property type="molecule type" value="Genomic_DNA"/>
</dbReference>
<dbReference type="EMBL" id="KX349282">
    <property type="protein sequence ID" value="AOO09645.1"/>
    <property type="molecule type" value="Genomic_DNA"/>
</dbReference>
<protein>
    <submittedName>
        <fullName evidence="1">Uncharacterized protein</fullName>
    </submittedName>
</protein>
<sequence>MKDFNTPGSNKSWMDEGFKKYIVEWQLENVRKILDGELKHYVCSDRTTTHERYVIEYNHQTKEK</sequence>
<evidence type="ECO:0000313" key="7">
    <source>
        <dbReference type="Proteomes" id="UP000220212"/>
    </source>
</evidence>
<dbReference type="EMBL" id="KX349266">
    <property type="protein sequence ID" value="AOO06214.1"/>
    <property type="molecule type" value="Genomic_DNA"/>
</dbReference>
<evidence type="ECO:0000313" key="4">
    <source>
        <dbReference type="EMBL" id="AOO07284.1"/>
    </source>
</evidence>
<dbReference type="EMBL" id="KX349232">
    <property type="protein sequence ID" value="AON98941.1"/>
    <property type="molecule type" value="Genomic_DNA"/>
</dbReference>
<evidence type="ECO:0000313" key="8">
    <source>
        <dbReference type="Proteomes" id="UP000220968"/>
    </source>
</evidence>
<proteinExistence type="predicted"/>
<accession>A0A1D7RAT0</accession>
<evidence type="ECO:0000313" key="3">
    <source>
        <dbReference type="EMBL" id="AOO06214.1"/>
    </source>
</evidence>
<dbReference type="Proteomes" id="UP000220822">
    <property type="component" value="Genome"/>
</dbReference>
<organism evidence="1 8">
    <name type="scientific">Synechococcus phage S-RIM2</name>
    <dbReference type="NCBI Taxonomy" id="687800"/>
    <lineage>
        <taxon>Viruses</taxon>
        <taxon>Duplodnaviria</taxon>
        <taxon>Heunggongvirae</taxon>
        <taxon>Uroviricota</taxon>
        <taxon>Caudoviricetes</taxon>
        <taxon>Pantevenvirales</taxon>
        <taxon>Kyanoviridae</taxon>
        <taxon>Nerrivikvirus</taxon>
        <taxon>Nerrivikvirus srim2</taxon>
    </lineage>
</organism>
<gene>
    <name evidence="1" type="ORF">LIS021013_141</name>
    <name evidence="2" type="ORF">LIS091010_140</name>
    <name evidence="3" type="ORF">RW260905_139</name>
    <name evidence="4" type="ORF">Sn250709_140</name>
    <name evidence="5" type="ORF">W2140910_140</name>
</gene>
<evidence type="ECO:0000313" key="6">
    <source>
        <dbReference type="Proteomes" id="UP000220101"/>
    </source>
</evidence>
<name>A0A1D7RAT0_9CAUD</name>
<dbReference type="Proteomes" id="UP000220968">
    <property type="component" value="Segment"/>
</dbReference>
<dbReference type="EMBL" id="KX349271">
    <property type="protein sequence ID" value="AOO07284.1"/>
    <property type="molecule type" value="Genomic_DNA"/>
</dbReference>
<evidence type="ECO:0000313" key="2">
    <source>
        <dbReference type="EMBL" id="AON98941.1"/>
    </source>
</evidence>
<dbReference type="Proteomes" id="UP000220799">
    <property type="component" value="Segment"/>
</dbReference>